<name>A0ABD2I7N1_9BILA</name>
<comment type="caution">
    <text evidence="1">The sequence shown here is derived from an EMBL/GenBank/DDBJ whole genome shotgun (WGS) entry which is preliminary data.</text>
</comment>
<evidence type="ECO:0000313" key="2">
    <source>
        <dbReference type="Proteomes" id="UP001620626"/>
    </source>
</evidence>
<sequence>MLYVPQFLSPGAPNSVPNPFQNGDLSGRAGGSMGIIWDGNAQQMSGGHWTNTNKCVPPLLVPLPVEWALGKAIMPQAIFFGVLATHVLYDMPRAERGGRLNSFAEQPVARTKFA</sequence>
<dbReference type="Proteomes" id="UP001620626">
    <property type="component" value="Unassembled WGS sequence"/>
</dbReference>
<gene>
    <name evidence="1" type="ORF">niasHT_033865</name>
</gene>
<protein>
    <submittedName>
        <fullName evidence="1">Uncharacterized protein</fullName>
    </submittedName>
</protein>
<evidence type="ECO:0000313" key="1">
    <source>
        <dbReference type="EMBL" id="KAL3075291.1"/>
    </source>
</evidence>
<accession>A0ABD2I7N1</accession>
<organism evidence="1 2">
    <name type="scientific">Heterodera trifolii</name>
    <dbReference type="NCBI Taxonomy" id="157864"/>
    <lineage>
        <taxon>Eukaryota</taxon>
        <taxon>Metazoa</taxon>
        <taxon>Ecdysozoa</taxon>
        <taxon>Nematoda</taxon>
        <taxon>Chromadorea</taxon>
        <taxon>Rhabditida</taxon>
        <taxon>Tylenchina</taxon>
        <taxon>Tylenchomorpha</taxon>
        <taxon>Tylenchoidea</taxon>
        <taxon>Heteroderidae</taxon>
        <taxon>Heteroderinae</taxon>
        <taxon>Heterodera</taxon>
    </lineage>
</organism>
<reference evidence="1 2" key="1">
    <citation type="submission" date="2024-10" db="EMBL/GenBank/DDBJ databases">
        <authorList>
            <person name="Kim D."/>
        </authorList>
    </citation>
    <scope>NUCLEOTIDE SEQUENCE [LARGE SCALE GENOMIC DNA]</scope>
    <source>
        <strain evidence="1">BH-2024</strain>
    </source>
</reference>
<dbReference type="AlphaFoldDB" id="A0ABD2I7N1"/>
<proteinExistence type="predicted"/>
<dbReference type="EMBL" id="JBICBT010001281">
    <property type="protein sequence ID" value="KAL3075291.1"/>
    <property type="molecule type" value="Genomic_DNA"/>
</dbReference>
<keyword evidence="2" id="KW-1185">Reference proteome</keyword>